<gene>
    <name evidence="2" type="ORF">ICL16_09745</name>
</gene>
<comment type="caution">
    <text evidence="2">The sequence shown here is derived from an EMBL/GenBank/DDBJ whole genome shotgun (WGS) entry which is preliminary data.</text>
</comment>
<dbReference type="EMBL" id="JACXAE010000039">
    <property type="protein sequence ID" value="MBD2772348.1"/>
    <property type="molecule type" value="Genomic_DNA"/>
</dbReference>
<evidence type="ECO:0000256" key="1">
    <source>
        <dbReference type="SAM" id="Phobius"/>
    </source>
</evidence>
<accession>A0A8J6XRL9</accession>
<proteinExistence type="predicted"/>
<feature type="transmembrane region" description="Helical" evidence="1">
    <location>
        <begin position="435"/>
        <end position="458"/>
    </location>
</feature>
<keyword evidence="1" id="KW-1133">Transmembrane helix</keyword>
<dbReference type="Proteomes" id="UP000629098">
    <property type="component" value="Unassembled WGS sequence"/>
</dbReference>
<keyword evidence="3" id="KW-1185">Reference proteome</keyword>
<protein>
    <submittedName>
        <fullName evidence="2">Uncharacterized protein</fullName>
    </submittedName>
</protein>
<organism evidence="2 3">
    <name type="scientific">Iningainema tapete BLCC-T55</name>
    <dbReference type="NCBI Taxonomy" id="2748662"/>
    <lineage>
        <taxon>Bacteria</taxon>
        <taxon>Bacillati</taxon>
        <taxon>Cyanobacteriota</taxon>
        <taxon>Cyanophyceae</taxon>
        <taxon>Nostocales</taxon>
        <taxon>Scytonemataceae</taxon>
        <taxon>Iningainema tapete</taxon>
    </lineage>
</organism>
<name>A0A8J6XRL9_9CYAN</name>
<dbReference type="RefSeq" id="WP_190826796.1">
    <property type="nucleotide sequence ID" value="NZ_CAWPPI010000039.1"/>
</dbReference>
<dbReference type="AlphaFoldDB" id="A0A8J6XRL9"/>
<evidence type="ECO:0000313" key="3">
    <source>
        <dbReference type="Proteomes" id="UP000629098"/>
    </source>
</evidence>
<evidence type="ECO:0000313" key="2">
    <source>
        <dbReference type="EMBL" id="MBD2772348.1"/>
    </source>
</evidence>
<reference evidence="2" key="1">
    <citation type="submission" date="2020-09" db="EMBL/GenBank/DDBJ databases">
        <title>Iningainema tapete sp. nov. (Scytonemataceae, Cyanobacteria) from greenhouses in central Florida (USA) produces two types of nodularin with biosynthetic potential for microcystin-LR and anabaenopeptins.</title>
        <authorList>
            <person name="Berthold D.E."/>
            <person name="Lefler F.W."/>
            <person name="Huang I.-S."/>
            <person name="Abdulla H."/>
            <person name="Zimba P.V."/>
            <person name="Laughinghouse H.D. IV."/>
        </authorList>
    </citation>
    <scope>NUCLEOTIDE SEQUENCE</scope>
    <source>
        <strain evidence="2">BLCCT55</strain>
    </source>
</reference>
<keyword evidence="1" id="KW-0472">Membrane</keyword>
<sequence length="466" mass="53353">MPLTQNSLTVKIVSPTLHLYYYMLRNGINESPEAVQERRKLFNDNLNKIASHLISSTGRSGSDIVQLISIEKEYYGTVLDFSNVPPECRKNNDRLYFESGIIHSRLAARRFNDTYFLRLTRYVPSVQGEQPLELFANLGEHLNTLDVELGQTVILAGILTAQSHSQSTDSIAAECLSHYYSKTISTNELIVNKFIDCPFYIYPQTVTLNQFGEYSIESKKLACVFLYKDEQVENQANTGYNILQNLLLSYHKINFFYSQSLILKKILAKQYEAIERLTEDYAKRKWDRLSLLQLPQESLNYYKRLSFLEDQARLVEVHQSNYRECIEQIEQKIGQKVPMFFAEFEQDIAFYLEQMKANIGFLNPGIQLYEKLMLSVQTQVSMSEDAIRDRQAKLGQLLTGVGAAIAVGQIVSQPVTNTLSLYLDQGKNQTSVASLWLGALLTVSLSLLIGYAISVKVYQWFTKDKF</sequence>
<keyword evidence="1" id="KW-0812">Transmembrane</keyword>